<dbReference type="GO" id="GO:0061630">
    <property type="term" value="F:ubiquitin protein ligase activity"/>
    <property type="evidence" value="ECO:0007669"/>
    <property type="project" value="InterPro"/>
</dbReference>
<dbReference type="PANTHER" id="PTHR21540">
    <property type="entry name" value="RING FINGER AND SWIM DOMAIN-CONTAINING PROTEIN 2"/>
    <property type="match status" value="1"/>
</dbReference>
<dbReference type="Proteomes" id="UP000322873">
    <property type="component" value="Unassembled WGS sequence"/>
</dbReference>
<dbReference type="Gene3D" id="3.30.40.10">
    <property type="entry name" value="Zinc/RING finger domain, C3HC4 (zinc finger)"/>
    <property type="match status" value="1"/>
</dbReference>
<sequence length="645" mass="72435">MAQGNTSFSPSSPADQALETTMVSGSSLSLTLAVMDTQLGRLPESRKRSRDTDSEDSMDEEPQSRRARTGRYSPHQHERRNGPSTSAVRRPMTARRGRPFSFPLGRRTTHCEEQEHISNAYVNTEILTTPAPGISLADVHREATPSPSEPTTRKRAHEEISDTSDESSENERSAKVTRKSGRQASTRNRKPRSRVRAAGVSHRFPNHEMRNRLPSQTQNEMEKEVLITPYAVENHDSEAESSPALSELSAAEAPSPENDESGIERPVVVELTSDERKAIFDAEWEADYRLFHQYDDILPPRTPSPGYSSPDSDGPSSPQMPGSNPPSSPQISDIDVLRRKRLSRTNLDPSSSSEVSSDEEVEELPAPLVEQRSQPFLAEPSRHFEMLLHEVETQKMYLCARERWDHDGREDRFGVIGTTGNIYLVEIGKNPSCNCFEGLRGNICKHVVFVLVKVLMLEAPLRHQVAFLSSEVERMLDVIIIDDYCEQKPVENCPICMDKIGKNGHGITWCKTQCGVNYHHSCLLAWATTNWAGKERVEDPTIIIKCATCRAPWIFTTAELISVIDDAESADYDGDYYNVSKILGMKGPGLSKSEEEEYQRFVQEAGGRMLRPRIRTSEETMDDPRRNPSFDRDEDNDEDGTGRST</sequence>
<feature type="compositionally biased region" description="Low complexity" evidence="2">
    <location>
        <begin position="304"/>
        <end position="322"/>
    </location>
</feature>
<feature type="region of interest" description="Disordered" evidence="2">
    <location>
        <begin position="296"/>
        <end position="368"/>
    </location>
</feature>
<feature type="compositionally biased region" description="Basic residues" evidence="2">
    <location>
        <begin position="175"/>
        <end position="195"/>
    </location>
</feature>
<organism evidence="4 5">
    <name type="scientific">Monilinia fructicola</name>
    <name type="common">Brown rot fungus</name>
    <name type="synonym">Ciboria fructicola</name>
    <dbReference type="NCBI Taxonomy" id="38448"/>
    <lineage>
        <taxon>Eukaryota</taxon>
        <taxon>Fungi</taxon>
        <taxon>Dikarya</taxon>
        <taxon>Ascomycota</taxon>
        <taxon>Pezizomycotina</taxon>
        <taxon>Leotiomycetes</taxon>
        <taxon>Helotiales</taxon>
        <taxon>Sclerotiniaceae</taxon>
        <taxon>Monilinia</taxon>
    </lineage>
</organism>
<evidence type="ECO:0000313" key="4">
    <source>
        <dbReference type="EMBL" id="KAA8571601.1"/>
    </source>
</evidence>
<dbReference type="InterPro" id="IPR007527">
    <property type="entry name" value="Znf_SWIM"/>
</dbReference>
<dbReference type="PROSITE" id="PS50966">
    <property type="entry name" value="ZF_SWIM"/>
    <property type="match status" value="1"/>
</dbReference>
<dbReference type="SUPFAM" id="SSF57850">
    <property type="entry name" value="RING/U-box"/>
    <property type="match status" value="1"/>
</dbReference>
<feature type="compositionally biased region" description="Basic and acidic residues" evidence="2">
    <location>
        <begin position="43"/>
        <end position="52"/>
    </location>
</feature>
<dbReference type="GO" id="GO:0008270">
    <property type="term" value="F:zinc ion binding"/>
    <property type="evidence" value="ECO:0007669"/>
    <property type="project" value="UniProtKB-KW"/>
</dbReference>
<keyword evidence="1" id="KW-0479">Metal-binding</keyword>
<comment type="caution">
    <text evidence="4">The sequence shown here is derived from an EMBL/GenBank/DDBJ whole genome shotgun (WGS) entry which is preliminary data.</text>
</comment>
<feature type="compositionally biased region" description="Polar residues" evidence="2">
    <location>
        <begin position="1"/>
        <end position="30"/>
    </location>
</feature>
<evidence type="ECO:0000259" key="3">
    <source>
        <dbReference type="PROSITE" id="PS50966"/>
    </source>
</evidence>
<dbReference type="InterPro" id="IPR013083">
    <property type="entry name" value="Znf_RING/FYVE/PHD"/>
</dbReference>
<feature type="region of interest" description="Disordered" evidence="2">
    <location>
        <begin position="609"/>
        <end position="645"/>
    </location>
</feature>
<feature type="domain" description="SWIM-type" evidence="3">
    <location>
        <begin position="423"/>
        <end position="455"/>
    </location>
</feature>
<dbReference type="OrthoDB" id="3560337at2759"/>
<reference evidence="4 5" key="1">
    <citation type="submission" date="2019-06" db="EMBL/GenBank/DDBJ databases">
        <title>Genome Sequence of the Brown Rot Fungal Pathogen Monilinia fructicola.</title>
        <authorList>
            <person name="De Miccolis Angelini R.M."/>
            <person name="Landi L."/>
            <person name="Abate D."/>
            <person name="Pollastro S."/>
            <person name="Romanazzi G."/>
            <person name="Faretra F."/>
        </authorList>
    </citation>
    <scope>NUCLEOTIDE SEQUENCE [LARGE SCALE GENOMIC DNA]</scope>
    <source>
        <strain evidence="4 5">Mfrc123</strain>
    </source>
</reference>
<dbReference type="VEuPathDB" id="FungiDB:MFRU_016g01030"/>
<feature type="compositionally biased region" description="Basic and acidic residues" evidence="2">
    <location>
        <begin position="615"/>
        <end position="631"/>
    </location>
</feature>
<protein>
    <recommendedName>
        <fullName evidence="3">SWIM-type domain-containing protein</fullName>
    </recommendedName>
</protein>
<evidence type="ECO:0000256" key="2">
    <source>
        <dbReference type="SAM" id="MobiDB-lite"/>
    </source>
</evidence>
<name>A0A5M9JQR4_MONFR</name>
<feature type="compositionally biased region" description="Low complexity" evidence="2">
    <location>
        <begin position="240"/>
        <end position="256"/>
    </location>
</feature>
<keyword evidence="5" id="KW-1185">Reference proteome</keyword>
<gene>
    <name evidence="4" type="ORF">EYC84_001598</name>
</gene>
<evidence type="ECO:0000313" key="5">
    <source>
        <dbReference type="Proteomes" id="UP000322873"/>
    </source>
</evidence>
<feature type="region of interest" description="Disordered" evidence="2">
    <location>
        <begin position="140"/>
        <end position="269"/>
    </location>
</feature>
<dbReference type="AlphaFoldDB" id="A0A5M9JQR4"/>
<proteinExistence type="predicted"/>
<keyword evidence="1" id="KW-0862">Zinc</keyword>
<dbReference type="InterPro" id="IPR039903">
    <property type="entry name" value="Zswim2"/>
</dbReference>
<accession>A0A5M9JQR4</accession>
<keyword evidence="1" id="KW-0863">Zinc-finger</keyword>
<dbReference type="PANTHER" id="PTHR21540:SF0">
    <property type="entry name" value="PHD FAMILY PROTEIN"/>
    <property type="match status" value="1"/>
</dbReference>
<evidence type="ECO:0000256" key="1">
    <source>
        <dbReference type="PROSITE-ProRule" id="PRU00325"/>
    </source>
</evidence>
<feature type="region of interest" description="Disordered" evidence="2">
    <location>
        <begin position="1"/>
        <end position="110"/>
    </location>
</feature>
<dbReference type="EMBL" id="VICG01000005">
    <property type="protein sequence ID" value="KAA8571601.1"/>
    <property type="molecule type" value="Genomic_DNA"/>
</dbReference>